<organism evidence="1 2">
    <name type="scientific">Chaenocephalus aceratus</name>
    <name type="common">Blackfin icefish</name>
    <name type="synonym">Chaenichthys aceratus</name>
    <dbReference type="NCBI Taxonomy" id="36190"/>
    <lineage>
        <taxon>Eukaryota</taxon>
        <taxon>Metazoa</taxon>
        <taxon>Chordata</taxon>
        <taxon>Craniata</taxon>
        <taxon>Vertebrata</taxon>
        <taxon>Euteleostomi</taxon>
        <taxon>Actinopterygii</taxon>
        <taxon>Neopterygii</taxon>
        <taxon>Teleostei</taxon>
        <taxon>Neoteleostei</taxon>
        <taxon>Acanthomorphata</taxon>
        <taxon>Eupercaria</taxon>
        <taxon>Perciformes</taxon>
        <taxon>Notothenioidei</taxon>
        <taxon>Channichthyidae</taxon>
        <taxon>Chaenocephalus</taxon>
    </lineage>
</organism>
<dbReference type="Proteomes" id="UP001057452">
    <property type="component" value="Chromosome 16"/>
</dbReference>
<comment type="caution">
    <text evidence="1">The sequence shown here is derived from an EMBL/GenBank/DDBJ whole genome shotgun (WGS) entry which is preliminary data.</text>
</comment>
<keyword evidence="2" id="KW-1185">Reference proteome</keyword>
<reference evidence="1" key="1">
    <citation type="submission" date="2022-05" db="EMBL/GenBank/DDBJ databases">
        <title>Chromosome-level genome of Chaenocephalus aceratus.</title>
        <authorList>
            <person name="Park H."/>
        </authorList>
    </citation>
    <scope>NUCLEOTIDE SEQUENCE</scope>
    <source>
        <strain evidence="1">KU_202001</strain>
    </source>
</reference>
<proteinExistence type="predicted"/>
<evidence type="ECO:0000313" key="1">
    <source>
        <dbReference type="EMBL" id="KAI4811837.1"/>
    </source>
</evidence>
<accession>A0ACB9WEN1</accession>
<dbReference type="EMBL" id="CM043800">
    <property type="protein sequence ID" value="KAI4811837.1"/>
    <property type="molecule type" value="Genomic_DNA"/>
</dbReference>
<gene>
    <name evidence="1" type="ORF">KUCAC02_014709</name>
</gene>
<evidence type="ECO:0000313" key="2">
    <source>
        <dbReference type="Proteomes" id="UP001057452"/>
    </source>
</evidence>
<sequence>MVGPYRILTIEGEIADIGAEKGEKTMQINIDHLSHYVTPEERIPAKLKKVLDTSHLAGPLTSTSTPTSSTSSKSMAPSTDCQARGASSDEETLIRDIWAGRRKETLWAKYGPYKVYSENRLVLAPGKELEGEIVNAYLSWIGAKTGQGTHKGGIRKLDLSKHEVATRAVCDGHTGHSLSCI</sequence>
<protein>
    <submittedName>
        <fullName evidence="1">Uncharacterized protein</fullName>
    </submittedName>
</protein>
<name>A0ACB9WEN1_CHAAC</name>